<evidence type="ECO:0000256" key="2">
    <source>
        <dbReference type="ARBA" id="ARBA00022448"/>
    </source>
</evidence>
<dbReference type="PANTHER" id="PTHR32552:SF81">
    <property type="entry name" value="TONB-DEPENDENT OUTER MEMBRANE RECEPTOR"/>
    <property type="match status" value="1"/>
</dbReference>
<keyword evidence="10 11" id="KW-0998">Cell outer membrane</keyword>
<gene>
    <name evidence="16" type="ORF">E5162_13275</name>
</gene>
<evidence type="ECO:0000313" key="17">
    <source>
        <dbReference type="Proteomes" id="UP000305451"/>
    </source>
</evidence>
<dbReference type="EMBL" id="SRXV01000004">
    <property type="protein sequence ID" value="TGY91840.1"/>
    <property type="molecule type" value="Genomic_DNA"/>
</dbReference>
<dbReference type="RefSeq" id="WP_135945762.1">
    <property type="nucleotide sequence ID" value="NZ_BMEI01000004.1"/>
</dbReference>
<keyword evidence="2 11" id="KW-0813">Transport</keyword>
<comment type="caution">
    <text evidence="16">The sequence shown here is derived from an EMBL/GenBank/DDBJ whole genome shotgun (WGS) entry which is preliminary data.</text>
</comment>
<evidence type="ECO:0000256" key="6">
    <source>
        <dbReference type="ARBA" id="ARBA00023004"/>
    </source>
</evidence>
<feature type="domain" description="TonB-dependent receptor plug" evidence="15">
    <location>
        <begin position="50"/>
        <end position="164"/>
    </location>
</feature>
<comment type="subcellular location">
    <subcellularLocation>
        <location evidence="1 11">Cell outer membrane</location>
        <topology evidence="1 11">Multi-pass membrane protein</topology>
    </subcellularLocation>
</comment>
<keyword evidence="9 11" id="KW-0472">Membrane</keyword>
<evidence type="ECO:0000256" key="8">
    <source>
        <dbReference type="ARBA" id="ARBA00023077"/>
    </source>
</evidence>
<sequence>MKKNILLNTVFVSAAAAAATAGVAHAQAEGQSARTRDVITVTATKTEQSAQDIPVAVSALDTGDLQELRIDTFSDYLVQLPGVSAGGNGPGQRTIYIRGIASTTPSLTVAGVAGLAPNVAFYLDEQPLAQPGRNLDVYAADLERIEVLPGPQGTLFGASSQAGTVRLITNKPVIGEFEANANFGFSWTDGGEMSSNVTAVVNYPVAENFAVRGVVYADHAGGYIDNVAGTRDLSESARFRSAGTVRSNGVPVAPRRAGFQAGQDLSGVTFLEANNAGRTEEDFNDTTYSGFRVSGRYEFNADWRLDVAFAQQSLDKDGVFFVDPELDDWEIQRYEDDELEDEFTNISWTLEGRVGALETVYTGAYTERNTDQTVDYTDYMFVGQYFPYYVCDGSVTYPGSAAPSGTCQAPNAIVASTSETTVQSHEFRVLTPQTARLRATTGVFYSDTQLDERNDFTYFGSEAADPFGPFVDNYPFQTGYRSDEGPFPPAVIFRNDVRRTDEQLGVFGEVTYDLIPDTLSLIAGARYYDVEVDLKGSANSSFFNSGASVDQQAFGTDISDLYNGDGEYTFRGTGLANQQTFTLDDSVADIIAAGLSPAQAAQVYAAVRAPNVAATDGVITKFTANWTPNTDLLFYATYSEGFRPGLLNRPGGAQGPNGFTVPFALDTDEITNYELGWKTFLFDGALRFNGNVFYIEIEDLQTTIFDPSITNLFFSANAADAEIRGIEGDFNWQVDAVPGLTIAGAFSALDTEITEVKVPTDDVQVGDPLAFAPEFQANLRARYEWQLENGVTAHVMPQLVYSTDSESDVIRINRATVEGYTTLALGAGLTGDRWSVELFGENLTNEVAMTSNNFVFDRERATVMRPRTIGVRFGVQY</sequence>
<evidence type="ECO:0000256" key="12">
    <source>
        <dbReference type="RuleBase" id="RU003357"/>
    </source>
</evidence>
<evidence type="ECO:0000256" key="1">
    <source>
        <dbReference type="ARBA" id="ARBA00004571"/>
    </source>
</evidence>
<protein>
    <submittedName>
        <fullName evidence="16">TonB-dependent receptor</fullName>
    </submittedName>
</protein>
<evidence type="ECO:0000256" key="7">
    <source>
        <dbReference type="ARBA" id="ARBA00023065"/>
    </source>
</evidence>
<dbReference type="InterPro" id="IPR000531">
    <property type="entry name" value="Beta-barrel_TonB"/>
</dbReference>
<dbReference type="Proteomes" id="UP000305451">
    <property type="component" value="Unassembled WGS sequence"/>
</dbReference>
<keyword evidence="5 11" id="KW-0812">Transmembrane</keyword>
<evidence type="ECO:0000256" key="10">
    <source>
        <dbReference type="ARBA" id="ARBA00023237"/>
    </source>
</evidence>
<keyword evidence="16" id="KW-0675">Receptor</keyword>
<dbReference type="InterPro" id="IPR012910">
    <property type="entry name" value="Plug_dom"/>
</dbReference>
<dbReference type="GO" id="GO:0006826">
    <property type="term" value="P:iron ion transport"/>
    <property type="evidence" value="ECO:0007669"/>
    <property type="project" value="UniProtKB-KW"/>
</dbReference>
<keyword evidence="17" id="KW-1185">Reference proteome</keyword>
<keyword evidence="13" id="KW-0732">Signal</keyword>
<proteinExistence type="inferred from homology"/>
<dbReference type="InterPro" id="IPR037066">
    <property type="entry name" value="Plug_dom_sf"/>
</dbReference>
<evidence type="ECO:0000259" key="14">
    <source>
        <dbReference type="Pfam" id="PF00593"/>
    </source>
</evidence>
<feature type="chain" id="PRO_5020872830" evidence="13">
    <location>
        <begin position="27"/>
        <end position="877"/>
    </location>
</feature>
<dbReference type="Gene3D" id="2.170.130.10">
    <property type="entry name" value="TonB-dependent receptor, plug domain"/>
    <property type="match status" value="1"/>
</dbReference>
<organism evidence="16 17">
    <name type="scientific">Marinicauda pacifica</name>
    <dbReference type="NCBI Taxonomy" id="1133559"/>
    <lineage>
        <taxon>Bacteria</taxon>
        <taxon>Pseudomonadati</taxon>
        <taxon>Pseudomonadota</taxon>
        <taxon>Alphaproteobacteria</taxon>
        <taxon>Maricaulales</taxon>
        <taxon>Maricaulaceae</taxon>
        <taxon>Marinicauda</taxon>
    </lineage>
</organism>
<dbReference type="Pfam" id="PF07715">
    <property type="entry name" value="Plug"/>
    <property type="match status" value="1"/>
</dbReference>
<evidence type="ECO:0000256" key="4">
    <source>
        <dbReference type="ARBA" id="ARBA00022496"/>
    </source>
</evidence>
<keyword evidence="4" id="KW-0410">Iron transport</keyword>
<name>A0A4S2H7P7_9PROT</name>
<dbReference type="Pfam" id="PF00593">
    <property type="entry name" value="TonB_dep_Rec_b-barrel"/>
    <property type="match status" value="1"/>
</dbReference>
<evidence type="ECO:0000256" key="13">
    <source>
        <dbReference type="SAM" id="SignalP"/>
    </source>
</evidence>
<evidence type="ECO:0000313" key="16">
    <source>
        <dbReference type="EMBL" id="TGY91840.1"/>
    </source>
</evidence>
<dbReference type="GO" id="GO:0009279">
    <property type="term" value="C:cell outer membrane"/>
    <property type="evidence" value="ECO:0007669"/>
    <property type="project" value="UniProtKB-SubCell"/>
</dbReference>
<dbReference type="PROSITE" id="PS52016">
    <property type="entry name" value="TONB_DEPENDENT_REC_3"/>
    <property type="match status" value="1"/>
</dbReference>
<dbReference type="InterPro" id="IPR039426">
    <property type="entry name" value="TonB-dep_rcpt-like"/>
</dbReference>
<dbReference type="OrthoDB" id="7313036at2"/>
<feature type="domain" description="TonB-dependent receptor-like beta-barrel" evidence="14">
    <location>
        <begin position="443"/>
        <end position="843"/>
    </location>
</feature>
<evidence type="ECO:0000256" key="9">
    <source>
        <dbReference type="ARBA" id="ARBA00023136"/>
    </source>
</evidence>
<keyword evidence="6" id="KW-0408">Iron</keyword>
<evidence type="ECO:0000256" key="3">
    <source>
        <dbReference type="ARBA" id="ARBA00022452"/>
    </source>
</evidence>
<reference evidence="16 17" key="1">
    <citation type="journal article" date="2013" name="Int. J. Syst. Evol. Microbiol.">
        <title>Marinicauda pacifica gen. nov., sp. nov., a prosthecate alphaproteobacterium of the family Hyphomonadaceae isolated from deep seawater.</title>
        <authorList>
            <person name="Zhang X.Y."/>
            <person name="Li G.W."/>
            <person name="Wang C.S."/>
            <person name="Zhang Y.J."/>
            <person name="Xu X.W."/>
            <person name="Li H."/>
            <person name="Liu A."/>
            <person name="Liu C."/>
            <person name="Xie B.B."/>
            <person name="Qin Q.L."/>
            <person name="Xu Z."/>
            <person name="Chen X.L."/>
            <person name="Zhou B.C."/>
            <person name="Zhang Y.Z."/>
        </authorList>
    </citation>
    <scope>NUCLEOTIDE SEQUENCE [LARGE SCALE GENOMIC DNA]</scope>
    <source>
        <strain evidence="16 17">P-1 km-3</strain>
    </source>
</reference>
<feature type="signal peptide" evidence="13">
    <location>
        <begin position="1"/>
        <end position="26"/>
    </location>
</feature>
<evidence type="ECO:0000259" key="15">
    <source>
        <dbReference type="Pfam" id="PF07715"/>
    </source>
</evidence>
<keyword evidence="7" id="KW-0406">Ion transport</keyword>
<keyword evidence="3 11" id="KW-1134">Transmembrane beta strand</keyword>
<keyword evidence="8 12" id="KW-0798">TonB box</keyword>
<comment type="similarity">
    <text evidence="11 12">Belongs to the TonB-dependent receptor family.</text>
</comment>
<dbReference type="SUPFAM" id="SSF56935">
    <property type="entry name" value="Porins"/>
    <property type="match status" value="1"/>
</dbReference>
<evidence type="ECO:0000256" key="5">
    <source>
        <dbReference type="ARBA" id="ARBA00022692"/>
    </source>
</evidence>
<dbReference type="AlphaFoldDB" id="A0A4S2H7P7"/>
<evidence type="ECO:0000256" key="11">
    <source>
        <dbReference type="PROSITE-ProRule" id="PRU01360"/>
    </source>
</evidence>
<dbReference type="InterPro" id="IPR036942">
    <property type="entry name" value="Beta-barrel_TonB_sf"/>
</dbReference>
<dbReference type="PANTHER" id="PTHR32552">
    <property type="entry name" value="FERRICHROME IRON RECEPTOR-RELATED"/>
    <property type="match status" value="1"/>
</dbReference>
<dbReference type="Gene3D" id="2.40.170.20">
    <property type="entry name" value="TonB-dependent receptor, beta-barrel domain"/>
    <property type="match status" value="1"/>
</dbReference>
<accession>A0A4S2H7P7</accession>